<protein>
    <submittedName>
        <fullName evidence="2">Non-ribosomal peptide synthetase</fullName>
    </submittedName>
</protein>
<accession>A0AAQ2EQT9</accession>
<organism evidence="2 3">
    <name type="scientific">Pseudoalteromonas piscicida</name>
    <dbReference type="NCBI Taxonomy" id="43662"/>
    <lineage>
        <taxon>Bacteria</taxon>
        <taxon>Pseudomonadati</taxon>
        <taxon>Pseudomonadota</taxon>
        <taxon>Gammaproteobacteria</taxon>
        <taxon>Alteromonadales</taxon>
        <taxon>Pseudoalteromonadaceae</taxon>
        <taxon>Pseudoalteromonas</taxon>
    </lineage>
</organism>
<dbReference type="AlphaFoldDB" id="A0AAQ2EQT9"/>
<dbReference type="Gene3D" id="3.30.559.30">
    <property type="entry name" value="Nonribosomal peptide synthetase, condensation domain"/>
    <property type="match status" value="1"/>
</dbReference>
<dbReference type="SUPFAM" id="SSF56801">
    <property type="entry name" value="Acetyl-CoA synthetase-like"/>
    <property type="match status" value="1"/>
</dbReference>
<name>A0AAQ2EQT9_PSEO7</name>
<sequence length="272" mass="28880">FENYPVDTLLSEKAKAAALKVTNVEGYEGTNYAITLKAHIEASLSIGCEVQGVIFDDAALESMLGHLHNLLMALTQSDATTTLAELTMLSDSELQTTLSSLAGAQPQQQEVQCIHARFEQHAATVGERTALICGSERLSYAALNRRANQLADYLLSHGLAQPGRLLGVCVQRSVELVVGILASLKAGCAYVPLDPAYPRARMAYLVEDAALEVILTDSEAQGQFEAGAVQALALDKLDCSAYSSENPDRTALGLSADALAYVIYTSGSTGQP</sequence>
<reference evidence="2 3" key="1">
    <citation type="submission" date="2017-12" db="EMBL/GenBank/DDBJ databases">
        <authorList>
            <person name="Paulsen S."/>
            <person name="Gram L.K."/>
        </authorList>
    </citation>
    <scope>NUCLEOTIDE SEQUENCE [LARGE SCALE GENOMIC DNA]</scope>
    <source>
        <strain evidence="2 3">S1607</strain>
    </source>
</reference>
<dbReference type="GO" id="GO:0031177">
    <property type="term" value="F:phosphopantetheine binding"/>
    <property type="evidence" value="ECO:0007669"/>
    <property type="project" value="TreeGrafter"/>
</dbReference>
<proteinExistence type="predicted"/>
<evidence type="ECO:0000313" key="2">
    <source>
        <dbReference type="EMBL" id="TMN74524.1"/>
    </source>
</evidence>
<dbReference type="InterPro" id="IPR023213">
    <property type="entry name" value="CAT-like_dom_sf"/>
</dbReference>
<evidence type="ECO:0000313" key="3">
    <source>
        <dbReference type="Proteomes" id="UP000305423"/>
    </source>
</evidence>
<evidence type="ECO:0000259" key="1">
    <source>
        <dbReference type="Pfam" id="PF00501"/>
    </source>
</evidence>
<dbReference type="Proteomes" id="UP000305423">
    <property type="component" value="Unassembled WGS sequence"/>
</dbReference>
<dbReference type="Gene3D" id="3.40.50.980">
    <property type="match status" value="2"/>
</dbReference>
<dbReference type="InterPro" id="IPR000873">
    <property type="entry name" value="AMP-dep_synth/lig_dom"/>
</dbReference>
<dbReference type="GO" id="GO:0044550">
    <property type="term" value="P:secondary metabolite biosynthetic process"/>
    <property type="evidence" value="ECO:0007669"/>
    <property type="project" value="TreeGrafter"/>
</dbReference>
<feature type="non-terminal residue" evidence="2">
    <location>
        <position position="1"/>
    </location>
</feature>
<dbReference type="GO" id="GO:0043041">
    <property type="term" value="P:amino acid activation for nonribosomal peptide biosynthetic process"/>
    <property type="evidence" value="ECO:0007669"/>
    <property type="project" value="TreeGrafter"/>
</dbReference>
<dbReference type="RefSeq" id="WP_138556360.1">
    <property type="nucleotide sequence ID" value="NZ_PNEL01000054.1"/>
</dbReference>
<dbReference type="PANTHER" id="PTHR45527">
    <property type="entry name" value="NONRIBOSOMAL PEPTIDE SYNTHETASE"/>
    <property type="match status" value="1"/>
</dbReference>
<dbReference type="Gene3D" id="3.30.559.10">
    <property type="entry name" value="Chloramphenicol acetyltransferase-like domain"/>
    <property type="match status" value="1"/>
</dbReference>
<dbReference type="EMBL" id="PNEL01000054">
    <property type="protein sequence ID" value="TMN74524.1"/>
    <property type="molecule type" value="Genomic_DNA"/>
</dbReference>
<feature type="domain" description="AMP-dependent synthetase/ligase" evidence="1">
    <location>
        <begin position="118"/>
        <end position="272"/>
    </location>
</feature>
<dbReference type="Pfam" id="PF00501">
    <property type="entry name" value="AMP-binding"/>
    <property type="match status" value="1"/>
</dbReference>
<feature type="non-terminal residue" evidence="2">
    <location>
        <position position="272"/>
    </location>
</feature>
<dbReference type="PANTHER" id="PTHR45527:SF1">
    <property type="entry name" value="FATTY ACID SYNTHASE"/>
    <property type="match status" value="1"/>
</dbReference>
<dbReference type="GO" id="GO:0005737">
    <property type="term" value="C:cytoplasm"/>
    <property type="evidence" value="ECO:0007669"/>
    <property type="project" value="TreeGrafter"/>
</dbReference>
<dbReference type="FunFam" id="3.40.50.980:FF:000001">
    <property type="entry name" value="Non-ribosomal peptide synthetase"/>
    <property type="match status" value="1"/>
</dbReference>
<reference evidence="3" key="2">
    <citation type="submission" date="2019-06" db="EMBL/GenBank/DDBJ databases">
        <title>Co-occurence of chitin degradation, pigmentation and bioactivity in marine Pseudoalteromonas.</title>
        <authorList>
            <person name="Sonnenschein E.C."/>
            <person name="Bech P.K."/>
        </authorList>
    </citation>
    <scope>NUCLEOTIDE SEQUENCE [LARGE SCALE GENOMIC DNA]</scope>
    <source>
        <strain evidence="3">S1607</strain>
    </source>
</reference>
<comment type="caution">
    <text evidence="2">The sequence shown here is derived from an EMBL/GenBank/DDBJ whole genome shotgun (WGS) entry which is preliminary data.</text>
</comment>
<gene>
    <name evidence="2" type="ORF">CWB74_18625</name>
</gene>